<evidence type="ECO:0000256" key="2">
    <source>
        <dbReference type="ARBA" id="ARBA00022630"/>
    </source>
</evidence>
<sequence length="679" mass="73834">MATPTPTIATLGPSTSSESSPITVSQLTALLSLADTFVPGVWHYEADTVESKISKQLPDVPTSLIRDFLISEYPSKDKEFAGNVLHMLQRIPPKAIKPLAWFLGLLSNGGFLAFLFTWSRKPFVKLDRQHRERILQGWSNSWFPISRKLFFAFKKILLITYLKSPPYHLGYPEHSTLRQKRRPEIHQFAFHTPGEEVIEVDVVIVGSGAGGGVVAARLAQAGIKVLIVEKGEAVPTEDFPVEQMDHSRVYDGAAGAFVTSDGKGTILAGSGWGGSTVVNWSGSLELPEETRNEWATTHGLTFANTPSFQSCFDHVKSLIGVSTSAISHNTANTVLSEGSKITGYHSFNIPQNTLSDPHTTCGSSCMYGCSTLTKQSSPVTTLAAAEKSGALCLPNCTVTKILLTNNKATGLSCVLRNGKPITIKAETVVLSSGAIRTPCLLSVSSISHPALGKNLHIHPCGFLVGFKSSSSAPAWEGSIMTSMVRIPSSIPKSPFYAKLINVPIIPGITGYQLPWRSGLQYKSSLLRLRKSVWTCVITRDQGSGEVTTQTGEPVIRYQLDKRDHGNILEGIVAGCRVQIAGGCDEIQPILELGEVQMESYVPDMSMTVEERLADPRLERYIQLVRRTAVKKRIGNWSSAHPQGTCRMGADPKKYPVDLEGRLVSVSYRGKPDVDDDGTV</sequence>
<evidence type="ECO:0000256" key="6">
    <source>
        <dbReference type="SAM" id="MobiDB-lite"/>
    </source>
</evidence>
<gene>
    <name evidence="9" type="ORF">PCON_03456</name>
</gene>
<feature type="domain" description="Glucose-methanol-choline oxidoreductase N-terminal" evidence="8">
    <location>
        <begin position="254"/>
        <end position="460"/>
    </location>
</feature>
<dbReference type="Pfam" id="PF00732">
    <property type="entry name" value="GMC_oxred_N"/>
    <property type="match status" value="1"/>
</dbReference>
<keyword evidence="7" id="KW-0812">Transmembrane</keyword>
<feature type="region of interest" description="Disordered" evidence="6">
    <location>
        <begin position="1"/>
        <end position="20"/>
    </location>
</feature>
<reference evidence="9 10" key="1">
    <citation type="journal article" date="2013" name="PLoS Genet.">
        <title>The genome and development-dependent transcriptomes of Pyronema confluens: a window into fungal evolution.</title>
        <authorList>
            <person name="Traeger S."/>
            <person name="Altegoer F."/>
            <person name="Freitag M."/>
            <person name="Gabaldon T."/>
            <person name="Kempken F."/>
            <person name="Kumar A."/>
            <person name="Marcet-Houben M."/>
            <person name="Poggeler S."/>
            <person name="Stajich J.E."/>
            <person name="Nowrousian M."/>
        </authorList>
    </citation>
    <scope>NUCLEOTIDE SEQUENCE [LARGE SCALE GENOMIC DNA]</scope>
    <source>
        <strain evidence="10">CBS 100304</strain>
        <tissue evidence="9">Vegetative mycelium</tissue>
    </source>
</reference>
<keyword evidence="10" id="KW-1185">Reference proteome</keyword>
<dbReference type="Gene3D" id="3.50.50.60">
    <property type="entry name" value="FAD/NAD(P)-binding domain"/>
    <property type="match status" value="1"/>
</dbReference>
<protein>
    <submittedName>
        <fullName evidence="9">Similar to Long-chain-alcohol oxidase FAO2 acc. no. B5WWZ9</fullName>
    </submittedName>
</protein>
<comment type="similarity">
    <text evidence="1">Belongs to the GMC oxidoreductase family.</text>
</comment>
<dbReference type="EMBL" id="HF935216">
    <property type="protein sequence ID" value="CCX04743.1"/>
    <property type="molecule type" value="Genomic_DNA"/>
</dbReference>
<keyword evidence="2" id="KW-0285">Flavoprotein</keyword>
<evidence type="ECO:0000256" key="5">
    <source>
        <dbReference type="PIRSR" id="PIRSR028937-1"/>
    </source>
</evidence>
<keyword evidence="7" id="KW-0472">Membrane</keyword>
<organism evidence="9 10">
    <name type="scientific">Pyronema omphalodes (strain CBS 100304)</name>
    <name type="common">Pyronema confluens</name>
    <dbReference type="NCBI Taxonomy" id="1076935"/>
    <lineage>
        <taxon>Eukaryota</taxon>
        <taxon>Fungi</taxon>
        <taxon>Dikarya</taxon>
        <taxon>Ascomycota</taxon>
        <taxon>Pezizomycotina</taxon>
        <taxon>Pezizomycetes</taxon>
        <taxon>Pezizales</taxon>
        <taxon>Pyronemataceae</taxon>
        <taxon>Pyronema</taxon>
    </lineage>
</organism>
<evidence type="ECO:0000256" key="3">
    <source>
        <dbReference type="ARBA" id="ARBA00022827"/>
    </source>
</evidence>
<keyword evidence="3" id="KW-0274">FAD</keyword>
<dbReference type="Pfam" id="PF13450">
    <property type="entry name" value="NAD_binding_8"/>
    <property type="match status" value="1"/>
</dbReference>
<dbReference type="AlphaFoldDB" id="U4KU43"/>
<name>U4KU43_PYROM</name>
<dbReference type="OMA" id="ASEVWPE"/>
<dbReference type="InterPro" id="IPR000172">
    <property type="entry name" value="GMC_OxRdtase_N"/>
</dbReference>
<dbReference type="PANTHER" id="PTHR46056">
    <property type="entry name" value="LONG-CHAIN-ALCOHOL OXIDASE"/>
    <property type="match status" value="1"/>
</dbReference>
<evidence type="ECO:0000256" key="1">
    <source>
        <dbReference type="ARBA" id="ARBA00010790"/>
    </source>
</evidence>
<keyword evidence="4" id="KW-0560">Oxidoreductase</keyword>
<dbReference type="InterPro" id="IPR036188">
    <property type="entry name" value="FAD/NAD-bd_sf"/>
</dbReference>
<dbReference type="GO" id="GO:0050660">
    <property type="term" value="F:flavin adenine dinucleotide binding"/>
    <property type="evidence" value="ECO:0007669"/>
    <property type="project" value="InterPro"/>
</dbReference>
<dbReference type="OrthoDB" id="269227at2759"/>
<dbReference type="PANTHER" id="PTHR46056:SF12">
    <property type="entry name" value="LONG-CHAIN-ALCOHOL OXIDASE"/>
    <property type="match status" value="1"/>
</dbReference>
<dbReference type="SUPFAM" id="SSF51905">
    <property type="entry name" value="FAD/NAD(P)-binding domain"/>
    <property type="match status" value="1"/>
</dbReference>
<feature type="transmembrane region" description="Helical" evidence="7">
    <location>
        <begin position="99"/>
        <end position="118"/>
    </location>
</feature>
<evidence type="ECO:0000313" key="9">
    <source>
        <dbReference type="EMBL" id="CCX04743.1"/>
    </source>
</evidence>
<feature type="active site" description="Proton acceptor" evidence="5">
    <location>
        <position position="640"/>
    </location>
</feature>
<evidence type="ECO:0000259" key="8">
    <source>
        <dbReference type="Pfam" id="PF00732"/>
    </source>
</evidence>
<dbReference type="eggNOG" id="ENOG502QSD8">
    <property type="taxonomic scope" value="Eukaryota"/>
</dbReference>
<proteinExistence type="inferred from homology"/>
<evidence type="ECO:0000256" key="7">
    <source>
        <dbReference type="SAM" id="Phobius"/>
    </source>
</evidence>
<dbReference type="Proteomes" id="UP000018144">
    <property type="component" value="Unassembled WGS sequence"/>
</dbReference>
<evidence type="ECO:0000313" key="10">
    <source>
        <dbReference type="Proteomes" id="UP000018144"/>
    </source>
</evidence>
<dbReference type="GO" id="GO:0046577">
    <property type="term" value="F:long-chain-alcohol oxidase activity"/>
    <property type="evidence" value="ECO:0007669"/>
    <property type="project" value="UniProtKB-EC"/>
</dbReference>
<keyword evidence="7" id="KW-1133">Transmembrane helix</keyword>
<evidence type="ECO:0000256" key="4">
    <source>
        <dbReference type="ARBA" id="ARBA00023002"/>
    </source>
</evidence>
<dbReference type="STRING" id="1076935.U4KU43"/>
<accession>U4KU43</accession>